<proteinExistence type="predicted"/>
<dbReference type="Proteomes" id="UP001060085">
    <property type="component" value="Linkage Group LG08"/>
</dbReference>
<dbReference type="EMBL" id="CM044708">
    <property type="protein sequence ID" value="KAI5650189.1"/>
    <property type="molecule type" value="Genomic_DNA"/>
</dbReference>
<name>A0ACB9ZSX5_CATRO</name>
<gene>
    <name evidence="1" type="ORF">M9H77_36194</name>
</gene>
<accession>A0ACB9ZSX5</accession>
<protein>
    <submittedName>
        <fullName evidence="1">Uncharacterized protein</fullName>
    </submittedName>
</protein>
<organism evidence="1 2">
    <name type="scientific">Catharanthus roseus</name>
    <name type="common">Madagascar periwinkle</name>
    <name type="synonym">Vinca rosea</name>
    <dbReference type="NCBI Taxonomy" id="4058"/>
    <lineage>
        <taxon>Eukaryota</taxon>
        <taxon>Viridiplantae</taxon>
        <taxon>Streptophyta</taxon>
        <taxon>Embryophyta</taxon>
        <taxon>Tracheophyta</taxon>
        <taxon>Spermatophyta</taxon>
        <taxon>Magnoliopsida</taxon>
        <taxon>eudicotyledons</taxon>
        <taxon>Gunneridae</taxon>
        <taxon>Pentapetalae</taxon>
        <taxon>asterids</taxon>
        <taxon>lamiids</taxon>
        <taxon>Gentianales</taxon>
        <taxon>Apocynaceae</taxon>
        <taxon>Rauvolfioideae</taxon>
        <taxon>Vinceae</taxon>
        <taxon>Catharanthinae</taxon>
        <taxon>Catharanthus</taxon>
    </lineage>
</organism>
<reference evidence="2" key="1">
    <citation type="journal article" date="2023" name="Nat. Plants">
        <title>Single-cell RNA sequencing provides a high-resolution roadmap for understanding the multicellular compartmentation of specialized metabolism.</title>
        <authorList>
            <person name="Sun S."/>
            <person name="Shen X."/>
            <person name="Li Y."/>
            <person name="Li Y."/>
            <person name="Wang S."/>
            <person name="Li R."/>
            <person name="Zhang H."/>
            <person name="Shen G."/>
            <person name="Guo B."/>
            <person name="Wei J."/>
            <person name="Xu J."/>
            <person name="St-Pierre B."/>
            <person name="Chen S."/>
            <person name="Sun C."/>
        </authorList>
    </citation>
    <scope>NUCLEOTIDE SEQUENCE [LARGE SCALE GENOMIC DNA]</scope>
</reference>
<evidence type="ECO:0000313" key="2">
    <source>
        <dbReference type="Proteomes" id="UP001060085"/>
    </source>
</evidence>
<keyword evidence="2" id="KW-1185">Reference proteome</keyword>
<evidence type="ECO:0000313" key="1">
    <source>
        <dbReference type="EMBL" id="KAI5650189.1"/>
    </source>
</evidence>
<sequence length="141" mass="15288">MEEVEDSTVNPSPSTPLESLPFVEVICTASGKTRRFSAGTEAGFAVDLINKKLDKGGISGIPLASYIEAVKEGEEPVSFGPNSVLVNYGLAWKLQTVNHIDGVVKGIRADSSPQRTYDKVWVDANICGVYTNWGRQRLMQA</sequence>
<comment type="caution">
    <text evidence="1">The sequence shown here is derived from an EMBL/GenBank/DDBJ whole genome shotgun (WGS) entry which is preliminary data.</text>
</comment>